<dbReference type="InterPro" id="IPR036778">
    <property type="entry name" value="OHCU_decarboxylase_sf"/>
</dbReference>
<dbReference type="AlphaFoldDB" id="A0AAV5GQE7"/>
<proteinExistence type="predicted"/>
<dbReference type="EMBL" id="BQKY01000009">
    <property type="protein sequence ID" value="GJN91712.1"/>
    <property type="molecule type" value="Genomic_DNA"/>
</dbReference>
<dbReference type="InterPro" id="IPR018020">
    <property type="entry name" value="OHCU_decarboxylase"/>
</dbReference>
<dbReference type="Proteomes" id="UP001342314">
    <property type="component" value="Unassembled WGS sequence"/>
</dbReference>
<keyword evidence="4" id="KW-1185">Reference proteome</keyword>
<dbReference type="PANTHER" id="PTHR37987">
    <property type="entry name" value="CHROMOSOME 9, WHOLE GENOME SHOTGUN SEQUENCE"/>
    <property type="match status" value="1"/>
</dbReference>
<comment type="caution">
    <text evidence="3">The sequence shown here is derived from an EMBL/GenBank/DDBJ whole genome shotgun (WGS) entry which is preliminary data.</text>
</comment>
<gene>
    <name evidence="3" type="ORF">Rhopal_004735-T1</name>
</gene>
<reference evidence="3 4" key="1">
    <citation type="submission" date="2021-12" db="EMBL/GenBank/DDBJ databases">
        <title>High titer production of polyol ester of fatty acids by Rhodotorula paludigena BS15 towards product separation-free biomass refinery.</title>
        <authorList>
            <person name="Mano J."/>
            <person name="Ono H."/>
            <person name="Tanaka T."/>
            <person name="Naito K."/>
            <person name="Sushida H."/>
            <person name="Ike M."/>
            <person name="Tokuyasu K."/>
            <person name="Kitaoka M."/>
        </authorList>
    </citation>
    <scope>NUCLEOTIDE SEQUENCE [LARGE SCALE GENOMIC DNA]</scope>
    <source>
        <strain evidence="3 4">BS15</strain>
    </source>
</reference>
<name>A0AAV5GQE7_9BASI</name>
<dbReference type="GO" id="GO:0006144">
    <property type="term" value="P:purine nucleobase metabolic process"/>
    <property type="evidence" value="ECO:0007669"/>
    <property type="project" value="UniProtKB-KW"/>
</dbReference>
<dbReference type="SUPFAM" id="SSF158694">
    <property type="entry name" value="UraD-Like"/>
    <property type="match status" value="1"/>
</dbReference>
<protein>
    <recommendedName>
        <fullName evidence="2">Oxo-4-hydroxy-4-carboxy-5-ureidoimidazoline decarboxylase domain-containing protein</fullName>
    </recommendedName>
</protein>
<evidence type="ECO:0000256" key="1">
    <source>
        <dbReference type="ARBA" id="ARBA00022631"/>
    </source>
</evidence>
<evidence type="ECO:0000313" key="4">
    <source>
        <dbReference type="Proteomes" id="UP001342314"/>
    </source>
</evidence>
<evidence type="ECO:0000259" key="2">
    <source>
        <dbReference type="Pfam" id="PF09349"/>
    </source>
</evidence>
<sequence length="212" mass="22926">MDALPPPRIDLLVHSPAPQPYVPVLSLLLEPSPPLKHLLAPQLHAYIAALPAGDKPRSYADLVDLCAQLLAQWDVEDQADFLAAHPRIGETKNLSQASAGEQGPKNGQQGTPGEVLKRLQVLNALYEDAFPGLRFITFVNGRSRAEIVPEIESLLDLSIPPPSPSTPEPRLSDLRAKLRVSPAGSAAWRAELHRGIDAMWAIAKDRAGKMGV</sequence>
<dbReference type="PANTHER" id="PTHR37987:SF1">
    <property type="entry name" value="OXO-4-HYDROXY-4-CARBOXY-5-UREIDOIMIDAZOLINE DECARBOXYLASE DOMAIN-CONTAINING PROTEIN"/>
    <property type="match status" value="1"/>
</dbReference>
<dbReference type="Pfam" id="PF09349">
    <property type="entry name" value="OHCU_decarbox"/>
    <property type="match status" value="1"/>
</dbReference>
<organism evidence="3 4">
    <name type="scientific">Rhodotorula paludigena</name>
    <dbReference type="NCBI Taxonomy" id="86838"/>
    <lineage>
        <taxon>Eukaryota</taxon>
        <taxon>Fungi</taxon>
        <taxon>Dikarya</taxon>
        <taxon>Basidiomycota</taxon>
        <taxon>Pucciniomycotina</taxon>
        <taxon>Microbotryomycetes</taxon>
        <taxon>Sporidiobolales</taxon>
        <taxon>Sporidiobolaceae</taxon>
        <taxon>Rhodotorula</taxon>
    </lineage>
</organism>
<dbReference type="Gene3D" id="1.10.3330.10">
    <property type="entry name" value="Oxo-4-hydroxy-4-carboxy-5-ureidoimidazoline decarboxylase"/>
    <property type="match status" value="1"/>
</dbReference>
<keyword evidence="1" id="KW-0659">Purine metabolism</keyword>
<feature type="domain" description="Oxo-4-hydroxy-4-carboxy-5-ureidoimidazoline decarboxylase" evidence="2">
    <location>
        <begin position="23"/>
        <end position="153"/>
    </location>
</feature>
<evidence type="ECO:0000313" key="3">
    <source>
        <dbReference type="EMBL" id="GJN91712.1"/>
    </source>
</evidence>
<accession>A0AAV5GQE7</accession>